<organism evidence="7 8">
    <name type="scientific">Neobacillus novalis</name>
    <dbReference type="NCBI Taxonomy" id="220687"/>
    <lineage>
        <taxon>Bacteria</taxon>
        <taxon>Bacillati</taxon>
        <taxon>Bacillota</taxon>
        <taxon>Bacilli</taxon>
        <taxon>Bacillales</taxon>
        <taxon>Bacillaceae</taxon>
        <taxon>Neobacillus</taxon>
    </lineage>
</organism>
<reference evidence="7" key="1">
    <citation type="submission" date="2023-05" db="EMBL/GenBank/DDBJ databases">
        <title>Comparative genomics of Bacillaceae isolates and their secondary metabolite potential.</title>
        <authorList>
            <person name="Song L."/>
            <person name="Nielsen L.J."/>
            <person name="Mohite O."/>
            <person name="Xu X."/>
            <person name="Weber T."/>
            <person name="Kovacs A.T."/>
        </authorList>
    </citation>
    <scope>NUCLEOTIDE SEQUENCE</scope>
    <source>
        <strain evidence="7">XLM17</strain>
    </source>
</reference>
<evidence type="ECO:0000256" key="2">
    <source>
        <dbReference type="ARBA" id="ARBA00022723"/>
    </source>
</evidence>
<dbReference type="AlphaFoldDB" id="A0AA95S6X6"/>
<keyword evidence="8" id="KW-1185">Reference proteome</keyword>
<dbReference type="EMBL" id="CP126114">
    <property type="protein sequence ID" value="WHY84135.1"/>
    <property type="molecule type" value="Genomic_DNA"/>
</dbReference>
<dbReference type="InterPro" id="IPR010162">
    <property type="entry name" value="PepT-like"/>
</dbReference>
<dbReference type="NCBIfam" id="TIGR01883">
    <property type="entry name" value="PepT-like"/>
    <property type="match status" value="1"/>
</dbReference>
<evidence type="ECO:0000256" key="3">
    <source>
        <dbReference type="ARBA" id="ARBA00022801"/>
    </source>
</evidence>
<dbReference type="InterPro" id="IPR036264">
    <property type="entry name" value="Bact_exopeptidase_dim_dom"/>
</dbReference>
<dbReference type="PANTHER" id="PTHR42994">
    <property type="entry name" value="PEPTIDASE T"/>
    <property type="match status" value="1"/>
</dbReference>
<accession>A0AA95S6X6</accession>
<feature type="domain" description="Peptidase M20 dimerisation" evidence="6">
    <location>
        <begin position="193"/>
        <end position="285"/>
    </location>
</feature>
<dbReference type="KEGG" id="nnv:QNH39_15780"/>
<dbReference type="Gene3D" id="3.30.70.360">
    <property type="match status" value="1"/>
</dbReference>
<sequence>MTTKHTSSAVEFVKEDRLQDLFLELAKINAPSTKEQPVADYLIKALPELGFTFEFDEAHKSFDGEVGNLIAWNEGTDPSIPPLFFSTHMDTVLPTEGLKPVIKEGIIHSDGTTILGADDRAALAAYLEAMLAIKESKIPHGPVEFILTVNEQPGLVGSRYLDYTKVRSKAGYIFDSSGEVGQIILKGPFSSRIWMEVEGNAAHIALNAEEGNSAVLIAAEGLTKMKLGTIDDETLANVGIIKGGEMTSIIPGNVTVAGEVRSYSKTKLDLQLEHMAETMRQAAEKNAGKVKIRIEKKYSGFNISKDDILVKTAESAANNIRVKPYFTETLGGADTNVLNENGLSCPTLGLGFQNIHSFRECISIENLVNTGRLTAALIEQWYVNHKDNSSKPF</sequence>
<evidence type="ECO:0000256" key="1">
    <source>
        <dbReference type="ARBA" id="ARBA00001947"/>
    </source>
</evidence>
<dbReference type="GO" id="GO:0046872">
    <property type="term" value="F:metal ion binding"/>
    <property type="evidence" value="ECO:0007669"/>
    <property type="project" value="UniProtKB-UniRule"/>
</dbReference>
<dbReference type="Proteomes" id="UP001178288">
    <property type="component" value="Chromosome"/>
</dbReference>
<evidence type="ECO:0000256" key="5">
    <source>
        <dbReference type="PIRNR" id="PIRNR001123"/>
    </source>
</evidence>
<keyword evidence="3" id="KW-0378">Hydrolase</keyword>
<dbReference type="Gene3D" id="3.40.630.10">
    <property type="entry name" value="Zn peptidases"/>
    <property type="match status" value="1"/>
</dbReference>
<dbReference type="PIRSF" id="PIRSF001123">
    <property type="entry name" value="PepA_GA"/>
    <property type="match status" value="1"/>
</dbReference>
<keyword evidence="2" id="KW-0479">Metal-binding</keyword>
<evidence type="ECO:0000256" key="4">
    <source>
        <dbReference type="ARBA" id="ARBA00022833"/>
    </source>
</evidence>
<keyword evidence="4" id="KW-0862">Zinc</keyword>
<name>A0AA95S6X6_9BACI</name>
<comment type="cofactor">
    <cofactor evidence="1">
        <name>Zn(2+)</name>
        <dbReference type="ChEBI" id="CHEBI:29105"/>
    </cofactor>
</comment>
<dbReference type="Pfam" id="PF07687">
    <property type="entry name" value="M20_dimer"/>
    <property type="match status" value="1"/>
</dbReference>
<dbReference type="GO" id="GO:0004177">
    <property type="term" value="F:aminopeptidase activity"/>
    <property type="evidence" value="ECO:0007669"/>
    <property type="project" value="UniProtKB-UniRule"/>
</dbReference>
<dbReference type="RefSeq" id="WP_066088430.1">
    <property type="nucleotide sequence ID" value="NZ_CP126114.1"/>
</dbReference>
<dbReference type="PANTHER" id="PTHR42994:SF2">
    <property type="entry name" value="PEPTIDASE"/>
    <property type="match status" value="1"/>
</dbReference>
<evidence type="ECO:0000259" key="6">
    <source>
        <dbReference type="Pfam" id="PF07687"/>
    </source>
</evidence>
<proteinExistence type="inferred from homology"/>
<evidence type="ECO:0000313" key="8">
    <source>
        <dbReference type="Proteomes" id="UP001178288"/>
    </source>
</evidence>
<dbReference type="InterPro" id="IPR008007">
    <property type="entry name" value="Peptidase_M42"/>
</dbReference>
<dbReference type="InterPro" id="IPR011650">
    <property type="entry name" value="Peptidase_M20_dimer"/>
</dbReference>
<comment type="similarity">
    <text evidence="5">Belongs to the peptidase M42 family.</text>
</comment>
<dbReference type="InterPro" id="IPR002933">
    <property type="entry name" value="Peptidase_M20"/>
</dbReference>
<dbReference type="SUPFAM" id="SSF55031">
    <property type="entry name" value="Bacterial exopeptidase dimerisation domain"/>
    <property type="match status" value="1"/>
</dbReference>
<gene>
    <name evidence="7" type="ORF">QNH39_15780</name>
</gene>
<evidence type="ECO:0000313" key="7">
    <source>
        <dbReference type="EMBL" id="WHY84135.1"/>
    </source>
</evidence>
<dbReference type="SUPFAM" id="SSF53187">
    <property type="entry name" value="Zn-dependent exopeptidases"/>
    <property type="match status" value="1"/>
</dbReference>
<protein>
    <submittedName>
        <fullName evidence="7">M20/M25/M40 family metallo-hydrolase</fullName>
    </submittedName>
</protein>
<dbReference type="Pfam" id="PF01546">
    <property type="entry name" value="Peptidase_M20"/>
    <property type="match status" value="1"/>
</dbReference>